<dbReference type="InterPro" id="IPR011129">
    <property type="entry name" value="CSD"/>
</dbReference>
<evidence type="ECO:0000313" key="4">
    <source>
        <dbReference type="Proteomes" id="UP001500121"/>
    </source>
</evidence>
<evidence type="ECO:0000259" key="2">
    <source>
        <dbReference type="PROSITE" id="PS51857"/>
    </source>
</evidence>
<dbReference type="InterPro" id="IPR012340">
    <property type="entry name" value="NA-bd_OB-fold"/>
</dbReference>
<comment type="caution">
    <text evidence="3">The sequence shown here is derived from an EMBL/GenBank/DDBJ whole genome shotgun (WGS) entry which is preliminary data.</text>
</comment>
<gene>
    <name evidence="3" type="ORF">GCM10025783_05640</name>
</gene>
<accession>A0ABP8YXJ1</accession>
<sequence>MRGIVKFFKADKGWGALVTPELPSDVWVHFSVIEGDGFRELEAGDEVDFDVESAVQDGFRYRATRARFVAHGPAPTLRRVGDQVVIADPDAPETPLTPRRSRPSP</sequence>
<dbReference type="RefSeq" id="WP_345479418.1">
    <property type="nucleotide sequence ID" value="NZ_BAABLP010000001.1"/>
</dbReference>
<dbReference type="SMART" id="SM00357">
    <property type="entry name" value="CSP"/>
    <property type="match status" value="1"/>
</dbReference>
<dbReference type="PROSITE" id="PS51857">
    <property type="entry name" value="CSD_2"/>
    <property type="match status" value="1"/>
</dbReference>
<dbReference type="EMBL" id="BAABLP010000001">
    <property type="protein sequence ID" value="GAA4738001.1"/>
    <property type="molecule type" value="Genomic_DNA"/>
</dbReference>
<dbReference type="Proteomes" id="UP001500121">
    <property type="component" value="Unassembled WGS sequence"/>
</dbReference>
<evidence type="ECO:0000313" key="3">
    <source>
        <dbReference type="EMBL" id="GAA4738001.1"/>
    </source>
</evidence>
<name>A0ABP8YXJ1_9MICO</name>
<dbReference type="SUPFAM" id="SSF50249">
    <property type="entry name" value="Nucleic acid-binding proteins"/>
    <property type="match status" value="1"/>
</dbReference>
<reference evidence="4" key="1">
    <citation type="journal article" date="2019" name="Int. J. Syst. Evol. Microbiol.">
        <title>The Global Catalogue of Microorganisms (GCM) 10K type strain sequencing project: providing services to taxonomists for standard genome sequencing and annotation.</title>
        <authorList>
            <consortium name="The Broad Institute Genomics Platform"/>
            <consortium name="The Broad Institute Genome Sequencing Center for Infectious Disease"/>
            <person name="Wu L."/>
            <person name="Ma J."/>
        </authorList>
    </citation>
    <scope>NUCLEOTIDE SEQUENCE [LARGE SCALE GENOMIC DNA]</scope>
    <source>
        <strain evidence="4">JCM 19015</strain>
    </source>
</reference>
<dbReference type="Gene3D" id="2.40.50.140">
    <property type="entry name" value="Nucleic acid-binding proteins"/>
    <property type="match status" value="1"/>
</dbReference>
<feature type="region of interest" description="Disordered" evidence="1">
    <location>
        <begin position="86"/>
        <end position="105"/>
    </location>
</feature>
<protein>
    <recommendedName>
        <fullName evidence="2">CSD domain-containing protein</fullName>
    </recommendedName>
</protein>
<dbReference type="InterPro" id="IPR002059">
    <property type="entry name" value="CSP_DNA-bd"/>
</dbReference>
<dbReference type="PRINTS" id="PR00050">
    <property type="entry name" value="COLDSHOCK"/>
</dbReference>
<keyword evidence="4" id="KW-1185">Reference proteome</keyword>
<proteinExistence type="predicted"/>
<dbReference type="Pfam" id="PF00313">
    <property type="entry name" value="CSD"/>
    <property type="match status" value="1"/>
</dbReference>
<feature type="domain" description="CSD" evidence="2">
    <location>
        <begin position="1"/>
        <end position="68"/>
    </location>
</feature>
<organism evidence="3 4">
    <name type="scientific">Amnibacterium soli</name>
    <dbReference type="NCBI Taxonomy" id="1282736"/>
    <lineage>
        <taxon>Bacteria</taxon>
        <taxon>Bacillati</taxon>
        <taxon>Actinomycetota</taxon>
        <taxon>Actinomycetes</taxon>
        <taxon>Micrococcales</taxon>
        <taxon>Microbacteriaceae</taxon>
        <taxon>Amnibacterium</taxon>
    </lineage>
</organism>
<evidence type="ECO:0000256" key="1">
    <source>
        <dbReference type="SAM" id="MobiDB-lite"/>
    </source>
</evidence>